<evidence type="ECO:0000256" key="6">
    <source>
        <dbReference type="ARBA" id="ARBA00022692"/>
    </source>
</evidence>
<evidence type="ECO:0000256" key="5">
    <source>
        <dbReference type="ARBA" id="ARBA00022516"/>
    </source>
</evidence>
<dbReference type="EMBL" id="ML996081">
    <property type="protein sequence ID" value="KAF2156684.1"/>
    <property type="molecule type" value="Genomic_DNA"/>
</dbReference>
<evidence type="ECO:0000256" key="14">
    <source>
        <dbReference type="RuleBase" id="RU363109"/>
    </source>
</evidence>
<keyword evidence="10 14" id="KW-0472">Membrane</keyword>
<dbReference type="PANTHER" id="PTHR11035:SF3">
    <property type="entry name" value="VERY-LONG-CHAIN (3R)-3-HYDROXYACYL-COA DEHYDRATASE"/>
    <property type="match status" value="1"/>
</dbReference>
<dbReference type="GO" id="GO:0030497">
    <property type="term" value="P:fatty acid elongation"/>
    <property type="evidence" value="ECO:0007669"/>
    <property type="project" value="TreeGrafter"/>
</dbReference>
<comment type="caution">
    <text evidence="15">The sequence shown here is derived from an EMBL/GenBank/DDBJ whole genome shotgun (WGS) entry which is preliminary data.</text>
</comment>
<keyword evidence="12 14" id="KW-0456">Lyase</keyword>
<evidence type="ECO:0000256" key="11">
    <source>
        <dbReference type="ARBA" id="ARBA00023160"/>
    </source>
</evidence>
<evidence type="ECO:0000256" key="8">
    <source>
        <dbReference type="ARBA" id="ARBA00022989"/>
    </source>
</evidence>
<evidence type="ECO:0000256" key="4">
    <source>
        <dbReference type="ARBA" id="ARBA00013122"/>
    </source>
</evidence>
<dbReference type="EC" id="4.2.1.134" evidence="4 14"/>
<keyword evidence="6 14" id="KW-0812">Transmembrane</keyword>
<feature type="transmembrane region" description="Helical" evidence="14">
    <location>
        <begin position="76"/>
        <end position="95"/>
    </location>
</feature>
<name>A0A9P4J869_9PEZI</name>
<dbReference type="GO" id="GO:0005789">
    <property type="term" value="C:endoplasmic reticulum membrane"/>
    <property type="evidence" value="ECO:0007669"/>
    <property type="project" value="UniProtKB-SubCell"/>
</dbReference>
<evidence type="ECO:0000256" key="1">
    <source>
        <dbReference type="ARBA" id="ARBA00004141"/>
    </source>
</evidence>
<gene>
    <name evidence="15" type="ORF">K461DRAFT_219834</name>
</gene>
<evidence type="ECO:0000313" key="15">
    <source>
        <dbReference type="EMBL" id="KAF2156684.1"/>
    </source>
</evidence>
<keyword evidence="8 14" id="KW-1133">Transmembrane helix</keyword>
<dbReference type="PANTHER" id="PTHR11035">
    <property type="entry name" value="VERY-LONG-CHAIN (3R)-3-HYDROXYACYL-COA DEHYDRATASE"/>
    <property type="match status" value="1"/>
</dbReference>
<evidence type="ECO:0000256" key="2">
    <source>
        <dbReference type="ARBA" id="ARBA00005194"/>
    </source>
</evidence>
<dbReference type="GO" id="GO:0102158">
    <property type="term" value="F:very-long-chain (3R)-3-hydroxyacyl-CoA dehydratase activity"/>
    <property type="evidence" value="ECO:0007669"/>
    <property type="project" value="UniProtKB-EC"/>
</dbReference>
<comment type="similarity">
    <text evidence="3 14">Belongs to the very long-chain fatty acids dehydratase HACD family.</text>
</comment>
<dbReference type="GO" id="GO:0042761">
    <property type="term" value="P:very long-chain fatty acid biosynthetic process"/>
    <property type="evidence" value="ECO:0007669"/>
    <property type="project" value="TreeGrafter"/>
</dbReference>
<dbReference type="OrthoDB" id="46988at2759"/>
<keyword evidence="7 14" id="KW-0276">Fatty acid metabolism</keyword>
<keyword evidence="16" id="KW-1185">Reference proteome</keyword>
<feature type="transmembrane region" description="Helical" evidence="14">
    <location>
        <begin position="135"/>
        <end position="155"/>
    </location>
</feature>
<feature type="transmembrane region" description="Helical" evidence="14">
    <location>
        <begin position="7"/>
        <end position="27"/>
    </location>
</feature>
<dbReference type="Proteomes" id="UP000799439">
    <property type="component" value="Unassembled WGS sequence"/>
</dbReference>
<reference evidence="15" key="1">
    <citation type="journal article" date="2020" name="Stud. Mycol.">
        <title>101 Dothideomycetes genomes: a test case for predicting lifestyles and emergence of pathogens.</title>
        <authorList>
            <person name="Haridas S."/>
            <person name="Albert R."/>
            <person name="Binder M."/>
            <person name="Bloem J."/>
            <person name="Labutti K."/>
            <person name="Salamov A."/>
            <person name="Andreopoulos B."/>
            <person name="Baker S."/>
            <person name="Barry K."/>
            <person name="Bills G."/>
            <person name="Bluhm B."/>
            <person name="Cannon C."/>
            <person name="Castanera R."/>
            <person name="Culley D."/>
            <person name="Daum C."/>
            <person name="Ezra D."/>
            <person name="Gonzalez J."/>
            <person name="Henrissat B."/>
            <person name="Kuo A."/>
            <person name="Liang C."/>
            <person name="Lipzen A."/>
            <person name="Lutzoni F."/>
            <person name="Magnuson J."/>
            <person name="Mondo S."/>
            <person name="Nolan M."/>
            <person name="Ohm R."/>
            <person name="Pangilinan J."/>
            <person name="Park H.-J."/>
            <person name="Ramirez L."/>
            <person name="Alfaro M."/>
            <person name="Sun H."/>
            <person name="Tritt A."/>
            <person name="Yoshinaga Y."/>
            <person name="Zwiers L.-H."/>
            <person name="Turgeon B."/>
            <person name="Goodwin S."/>
            <person name="Spatafora J."/>
            <person name="Crous P."/>
            <person name="Grigoriev I."/>
        </authorList>
    </citation>
    <scope>NUCLEOTIDE SEQUENCE</scope>
    <source>
        <strain evidence="15">CBS 260.36</strain>
    </source>
</reference>
<dbReference type="AlphaFoldDB" id="A0A9P4J869"/>
<proteinExistence type="inferred from homology"/>
<dbReference type="GO" id="GO:0030148">
    <property type="term" value="P:sphingolipid biosynthetic process"/>
    <property type="evidence" value="ECO:0007669"/>
    <property type="project" value="TreeGrafter"/>
</dbReference>
<evidence type="ECO:0000256" key="3">
    <source>
        <dbReference type="ARBA" id="ARBA00007811"/>
    </source>
</evidence>
<evidence type="ECO:0000256" key="10">
    <source>
        <dbReference type="ARBA" id="ARBA00023136"/>
    </source>
</evidence>
<accession>A0A9P4J869</accession>
<comment type="pathway">
    <text evidence="2 14">Lipid metabolism; fatty acid biosynthesis.</text>
</comment>
<evidence type="ECO:0000256" key="12">
    <source>
        <dbReference type="ARBA" id="ARBA00023239"/>
    </source>
</evidence>
<protein>
    <recommendedName>
        <fullName evidence="4 14">Very-long-chain (3R)-3-hydroxyacyl-CoA dehydratase</fullName>
        <ecNumber evidence="4 14">4.2.1.134</ecNumber>
    </recommendedName>
</protein>
<evidence type="ECO:0000256" key="9">
    <source>
        <dbReference type="ARBA" id="ARBA00023098"/>
    </source>
</evidence>
<feature type="transmembrane region" description="Helical" evidence="14">
    <location>
        <begin position="107"/>
        <end position="128"/>
    </location>
</feature>
<comment type="catalytic activity">
    <reaction evidence="13 14">
        <text>a very-long-chain (3R)-3-hydroxyacyl-CoA = a very-long-chain (2E)-enoyl-CoA + H2O</text>
        <dbReference type="Rhea" id="RHEA:45812"/>
        <dbReference type="ChEBI" id="CHEBI:15377"/>
        <dbReference type="ChEBI" id="CHEBI:83728"/>
        <dbReference type="ChEBI" id="CHEBI:85440"/>
        <dbReference type="EC" id="4.2.1.134"/>
    </reaction>
</comment>
<feature type="transmembrane region" description="Helical" evidence="14">
    <location>
        <begin position="161"/>
        <end position="182"/>
    </location>
</feature>
<comment type="subcellular location">
    <subcellularLocation>
        <location evidence="14">Endoplasmic reticulum membrane</location>
        <topology evidence="14">Multi-pass membrane protein</topology>
    </subcellularLocation>
    <subcellularLocation>
        <location evidence="1">Membrane</location>
        <topology evidence="1">Multi-pass membrane protein</topology>
    </subcellularLocation>
</comment>
<keyword evidence="5 14" id="KW-0444">Lipid biosynthesis</keyword>
<organism evidence="15 16">
    <name type="scientific">Myriangium duriaei CBS 260.36</name>
    <dbReference type="NCBI Taxonomy" id="1168546"/>
    <lineage>
        <taxon>Eukaryota</taxon>
        <taxon>Fungi</taxon>
        <taxon>Dikarya</taxon>
        <taxon>Ascomycota</taxon>
        <taxon>Pezizomycotina</taxon>
        <taxon>Dothideomycetes</taxon>
        <taxon>Dothideomycetidae</taxon>
        <taxon>Myriangiales</taxon>
        <taxon>Myriangiaceae</taxon>
        <taxon>Myriangium</taxon>
    </lineage>
</organism>
<keyword evidence="11 14" id="KW-0275">Fatty acid biosynthesis</keyword>
<evidence type="ECO:0000313" key="16">
    <source>
        <dbReference type="Proteomes" id="UP000799439"/>
    </source>
</evidence>
<keyword evidence="9 14" id="KW-0443">Lipid metabolism</keyword>
<dbReference type="InterPro" id="IPR007482">
    <property type="entry name" value="Tyr_Pase-like_PTPLA"/>
</dbReference>
<dbReference type="Pfam" id="PF04387">
    <property type="entry name" value="PTPLA"/>
    <property type="match status" value="1"/>
</dbReference>
<evidence type="ECO:0000256" key="7">
    <source>
        <dbReference type="ARBA" id="ARBA00022832"/>
    </source>
</evidence>
<sequence length="205" mass="23382">MFLTLYNLMSAVLWVVVLERTLVIYAFRGPWKVYFGVGDWLKNTQTLALLEVVFSLTGLVRAPVMTTAMQVASRLFLVWGPVSQFTGIAGFSRAYSSMLFAWSVTEVIRYSFFAFSLGLGSVPDFLLWLRYNTFFVLYPIGITSECILIFKTISAALEQNFLLGALWVVVLFVYVPGSYILYTHMMAQRRKVMRAQAEDKIQKTN</sequence>
<comment type="function">
    <text evidence="14">Catalyzes the third of the four reactions of the long-chain fatty acids elongation cycle. This endoplasmic reticulum-bound enzymatic process, allows the addition of two carbons to the chain of long- and very long-chain fatty acids/VLCFAs per cycle. This enzyme catalyzes the dehydration of the 3-hydroxyacyl-CoA intermediate into trans-2,3-enoyl-CoA, within each cycle of fatty acid elongation. Thereby, it participates to the production of VLCFAs of different chain lengths that are involved in multiple biological processes as precursors of membrane lipids and lipid mediators.</text>
</comment>
<evidence type="ECO:0000256" key="13">
    <source>
        <dbReference type="ARBA" id="ARBA00036671"/>
    </source>
</evidence>
<keyword evidence="14" id="KW-0256">Endoplasmic reticulum</keyword>